<dbReference type="GO" id="GO:0005524">
    <property type="term" value="F:ATP binding"/>
    <property type="evidence" value="ECO:0007669"/>
    <property type="project" value="UniProtKB-UniRule"/>
</dbReference>
<feature type="domain" description="ATP synthase F1 complex delta/epsilon subunit N-terminal" evidence="12">
    <location>
        <begin position="4"/>
        <end position="83"/>
    </location>
</feature>
<comment type="caution">
    <text evidence="13">The sequence shown here is derived from an EMBL/GenBank/DDBJ whole genome shotgun (WGS) entry which is preliminary data.</text>
</comment>
<evidence type="ECO:0000256" key="2">
    <source>
        <dbReference type="ARBA" id="ARBA00004184"/>
    </source>
</evidence>
<evidence type="ECO:0000256" key="4">
    <source>
        <dbReference type="ARBA" id="ARBA00022448"/>
    </source>
</evidence>
<dbReference type="Gene3D" id="1.20.5.440">
    <property type="entry name" value="ATP synthase delta/epsilon subunit, C-terminal domain"/>
    <property type="match status" value="1"/>
</dbReference>
<evidence type="ECO:0000256" key="8">
    <source>
        <dbReference type="ARBA" id="ARBA00023310"/>
    </source>
</evidence>
<dbReference type="AlphaFoldDB" id="A0A2S8SV88"/>
<organism evidence="13 14">
    <name type="scientific">Abditibacterium utsteinense</name>
    <dbReference type="NCBI Taxonomy" id="1960156"/>
    <lineage>
        <taxon>Bacteria</taxon>
        <taxon>Pseudomonadati</taxon>
        <taxon>Abditibacteriota</taxon>
        <taxon>Abditibacteriia</taxon>
        <taxon>Abditibacteriales</taxon>
        <taxon>Abditibacteriaceae</taxon>
        <taxon>Abditibacterium</taxon>
    </lineage>
</organism>
<dbReference type="CDD" id="cd12152">
    <property type="entry name" value="F1-ATPase_delta"/>
    <property type="match status" value="1"/>
</dbReference>
<keyword evidence="9" id="KW-1003">Cell membrane</keyword>
<dbReference type="RefSeq" id="WP_105483082.1">
    <property type="nucleotide sequence ID" value="NZ_NIGF01000004.1"/>
</dbReference>
<dbReference type="PANTHER" id="PTHR13822:SF10">
    <property type="entry name" value="ATP SYNTHASE EPSILON CHAIN, CHLOROPLASTIC"/>
    <property type="match status" value="1"/>
</dbReference>
<proteinExistence type="inferred from homology"/>
<keyword evidence="9" id="KW-0375">Hydrogen ion transport</keyword>
<comment type="subcellular location">
    <subcellularLocation>
        <location evidence="9">Cell membrane</location>
        <topology evidence="9">Peripheral membrane protein</topology>
    </subcellularLocation>
    <subcellularLocation>
        <location evidence="2">Endomembrane system</location>
        <topology evidence="2">Peripheral membrane protein</topology>
    </subcellularLocation>
</comment>
<dbReference type="InterPro" id="IPR020546">
    <property type="entry name" value="ATP_synth_F1_dsu/esu_N"/>
</dbReference>
<evidence type="ECO:0000313" key="14">
    <source>
        <dbReference type="Proteomes" id="UP000237684"/>
    </source>
</evidence>
<dbReference type="InterPro" id="IPR001469">
    <property type="entry name" value="ATP_synth_F1_dsu/esu"/>
</dbReference>
<keyword evidence="6 9" id="KW-0472">Membrane</keyword>
<comment type="subunit">
    <text evidence="9 10">F-type ATPases have 2 components, CF(1) - the catalytic core - and CF(0) - the membrane proton channel. CF(1) has five subunits: alpha(3), beta(3), gamma(1), delta(1), epsilon(1). CF(0) has three main subunits: a, b and c.</text>
</comment>
<evidence type="ECO:0000259" key="12">
    <source>
        <dbReference type="Pfam" id="PF02823"/>
    </source>
</evidence>
<dbReference type="PANTHER" id="PTHR13822">
    <property type="entry name" value="ATP SYNTHASE DELTA/EPSILON CHAIN"/>
    <property type="match status" value="1"/>
</dbReference>
<evidence type="ECO:0000259" key="11">
    <source>
        <dbReference type="Pfam" id="PF00401"/>
    </source>
</evidence>
<reference evidence="13 14" key="1">
    <citation type="journal article" date="2018" name="Syst. Appl. Microbiol.">
        <title>Abditibacterium utsteinense sp. nov., the first cultivated member of candidate phylum FBP, isolated from ice-free Antarctic soil samples.</title>
        <authorList>
            <person name="Tahon G."/>
            <person name="Tytgat B."/>
            <person name="Lebbe L."/>
            <person name="Carlier A."/>
            <person name="Willems A."/>
        </authorList>
    </citation>
    <scope>NUCLEOTIDE SEQUENCE [LARGE SCALE GENOMIC DNA]</scope>
    <source>
        <strain evidence="13 14">LMG 29911</strain>
    </source>
</reference>
<dbReference type="GO" id="GO:0046933">
    <property type="term" value="F:proton-transporting ATP synthase activity, rotational mechanism"/>
    <property type="evidence" value="ECO:0007669"/>
    <property type="project" value="UniProtKB-UniRule"/>
</dbReference>
<dbReference type="Gene3D" id="2.60.15.10">
    <property type="entry name" value="F0F1 ATP synthase delta/epsilon subunit, N-terminal"/>
    <property type="match status" value="1"/>
</dbReference>
<dbReference type="InParanoid" id="A0A2S8SV88"/>
<name>A0A2S8SV88_9BACT</name>
<dbReference type="InterPro" id="IPR020547">
    <property type="entry name" value="ATP_synth_F1_esu_C"/>
</dbReference>
<comment type="function">
    <text evidence="1 9">Produces ATP from ADP in the presence of a proton gradient across the membrane.</text>
</comment>
<evidence type="ECO:0000256" key="1">
    <source>
        <dbReference type="ARBA" id="ARBA00003543"/>
    </source>
</evidence>
<dbReference type="SUPFAM" id="SSF51344">
    <property type="entry name" value="Epsilon subunit of F1F0-ATP synthase N-terminal domain"/>
    <property type="match status" value="1"/>
</dbReference>
<evidence type="ECO:0000256" key="9">
    <source>
        <dbReference type="HAMAP-Rule" id="MF_00530"/>
    </source>
</evidence>
<sequence>MATFNLSVVTPEREIFSAAVDSLQAPGMEGSFGVLANHAPMVAALLPGLVRITDADGRELRLFVGGGFFQVSNNTAQLLADSAEFASDINAERAKSAEERALGRLSGKFEGEVMQRERAEGALQRARARTRVAAGR</sequence>
<gene>
    <name evidence="9" type="primary">atpC</name>
    <name evidence="13" type="ORF">B1R32_104216</name>
</gene>
<dbReference type="HAMAP" id="MF_00530">
    <property type="entry name" value="ATP_synth_epsil_bac"/>
    <property type="match status" value="1"/>
</dbReference>
<comment type="similarity">
    <text evidence="3 9 10">Belongs to the ATPase epsilon chain family.</text>
</comment>
<dbReference type="Proteomes" id="UP000237684">
    <property type="component" value="Unassembled WGS sequence"/>
</dbReference>
<evidence type="ECO:0000313" key="13">
    <source>
        <dbReference type="EMBL" id="PQV64717.1"/>
    </source>
</evidence>
<dbReference type="GO" id="GO:0045259">
    <property type="term" value="C:proton-transporting ATP synthase complex"/>
    <property type="evidence" value="ECO:0007669"/>
    <property type="project" value="UniProtKB-KW"/>
</dbReference>
<dbReference type="GO" id="GO:0005886">
    <property type="term" value="C:plasma membrane"/>
    <property type="evidence" value="ECO:0007669"/>
    <property type="project" value="UniProtKB-SubCell"/>
</dbReference>
<feature type="domain" description="ATP synthase epsilon subunit C-terminal" evidence="11">
    <location>
        <begin position="88"/>
        <end position="133"/>
    </location>
</feature>
<keyword evidence="5 9" id="KW-0406">Ion transport</keyword>
<evidence type="ECO:0000256" key="3">
    <source>
        <dbReference type="ARBA" id="ARBA00005712"/>
    </source>
</evidence>
<dbReference type="InterPro" id="IPR036771">
    <property type="entry name" value="ATPsynth_dsu/esu_N"/>
</dbReference>
<dbReference type="FunCoup" id="A0A2S8SV88">
    <property type="interactions" value="410"/>
</dbReference>
<keyword evidence="14" id="KW-1185">Reference proteome</keyword>
<dbReference type="OrthoDB" id="9799969at2"/>
<evidence type="ECO:0000256" key="10">
    <source>
        <dbReference type="RuleBase" id="RU003656"/>
    </source>
</evidence>
<accession>A0A2S8SV88</accession>
<keyword evidence="7 9" id="KW-0139">CF(1)</keyword>
<dbReference type="EMBL" id="NIGF01000004">
    <property type="protein sequence ID" value="PQV64717.1"/>
    <property type="molecule type" value="Genomic_DNA"/>
</dbReference>
<evidence type="ECO:0000256" key="7">
    <source>
        <dbReference type="ARBA" id="ARBA00023196"/>
    </source>
</evidence>
<keyword evidence="4 9" id="KW-0813">Transport</keyword>
<evidence type="ECO:0000256" key="6">
    <source>
        <dbReference type="ARBA" id="ARBA00023136"/>
    </source>
</evidence>
<dbReference type="Pfam" id="PF00401">
    <property type="entry name" value="ATP-synt_DE"/>
    <property type="match status" value="1"/>
</dbReference>
<dbReference type="GO" id="GO:0012505">
    <property type="term" value="C:endomembrane system"/>
    <property type="evidence" value="ECO:0007669"/>
    <property type="project" value="UniProtKB-SubCell"/>
</dbReference>
<evidence type="ECO:0000256" key="5">
    <source>
        <dbReference type="ARBA" id="ARBA00023065"/>
    </source>
</evidence>
<dbReference type="Pfam" id="PF02823">
    <property type="entry name" value="ATP-synt_DE_N"/>
    <property type="match status" value="1"/>
</dbReference>
<dbReference type="NCBIfam" id="TIGR01216">
    <property type="entry name" value="ATP_synt_epsi"/>
    <property type="match status" value="1"/>
</dbReference>
<keyword evidence="8 9" id="KW-0066">ATP synthesis</keyword>
<protein>
    <recommendedName>
        <fullName evidence="9">ATP synthase epsilon chain</fullName>
    </recommendedName>
    <alternativeName>
        <fullName evidence="9">ATP synthase F1 sector epsilon subunit</fullName>
    </alternativeName>
    <alternativeName>
        <fullName evidence="9">F-ATPase epsilon subunit</fullName>
    </alternativeName>
</protein>